<gene>
    <name evidence="5" type="ORF">MJA45_26205</name>
</gene>
<dbReference type="SUPFAM" id="SSF46689">
    <property type="entry name" value="Homeodomain-like"/>
    <property type="match status" value="2"/>
</dbReference>
<organism evidence="5 6">
    <name type="scientific">Paenibacillus aurantius</name>
    <dbReference type="NCBI Taxonomy" id="2918900"/>
    <lineage>
        <taxon>Bacteria</taxon>
        <taxon>Bacillati</taxon>
        <taxon>Bacillota</taxon>
        <taxon>Bacilli</taxon>
        <taxon>Bacillales</taxon>
        <taxon>Paenibacillaceae</taxon>
        <taxon>Paenibacillus</taxon>
    </lineage>
</organism>
<evidence type="ECO:0000256" key="1">
    <source>
        <dbReference type="ARBA" id="ARBA00023015"/>
    </source>
</evidence>
<dbReference type="PRINTS" id="PR00032">
    <property type="entry name" value="HTHARAC"/>
</dbReference>
<dbReference type="PANTHER" id="PTHR43280:SF28">
    <property type="entry name" value="HTH-TYPE TRANSCRIPTIONAL ACTIVATOR RHAS"/>
    <property type="match status" value="1"/>
</dbReference>
<accession>A0AA96RFA4</accession>
<dbReference type="Pfam" id="PF02311">
    <property type="entry name" value="AraC_binding"/>
    <property type="match status" value="1"/>
</dbReference>
<keyword evidence="6" id="KW-1185">Reference proteome</keyword>
<dbReference type="InterPro" id="IPR018062">
    <property type="entry name" value="HTH_AraC-typ_CS"/>
</dbReference>
<sequence>MNPNVFQLVTEEDSRLPFYITSLGRWNNQDPIERKEGYRDFQWIQCLGGEGELMADGKRWTVSKGQGMLLLPNSPHEYRAIREPWEVMWVTFNGKHAADLLAELHFTETSVLYVSNPDTLLSKMHAAAVVMHSKDPMRSFECSSLVYQLILDLYTYGSGSEVRSKQQHYEQLTPVLHYIEDRFDRPISLGELAGQLKLSPQYTCLLFQQTMGLRPFEYITKFRIRKAKEMLLKEQSLSVQEVARKVGYEHPSYFIKLFRTEEGITPSTFRRVHCSSPRAT</sequence>
<dbReference type="Proteomes" id="UP001305702">
    <property type="component" value="Chromosome"/>
</dbReference>
<keyword evidence="2" id="KW-0238">DNA-binding</keyword>
<dbReference type="PANTHER" id="PTHR43280">
    <property type="entry name" value="ARAC-FAMILY TRANSCRIPTIONAL REGULATOR"/>
    <property type="match status" value="1"/>
</dbReference>
<keyword evidence="1" id="KW-0805">Transcription regulation</keyword>
<dbReference type="GO" id="GO:0043565">
    <property type="term" value="F:sequence-specific DNA binding"/>
    <property type="evidence" value="ECO:0007669"/>
    <property type="project" value="InterPro"/>
</dbReference>
<proteinExistence type="predicted"/>
<evidence type="ECO:0000259" key="4">
    <source>
        <dbReference type="PROSITE" id="PS01124"/>
    </source>
</evidence>
<evidence type="ECO:0000256" key="3">
    <source>
        <dbReference type="ARBA" id="ARBA00023163"/>
    </source>
</evidence>
<name>A0AA96RFA4_9BACL</name>
<dbReference type="PROSITE" id="PS01124">
    <property type="entry name" value="HTH_ARAC_FAMILY_2"/>
    <property type="match status" value="1"/>
</dbReference>
<dbReference type="AlphaFoldDB" id="A0AA96RFA4"/>
<evidence type="ECO:0000313" key="5">
    <source>
        <dbReference type="EMBL" id="WNQ11053.1"/>
    </source>
</evidence>
<dbReference type="InterPro" id="IPR003313">
    <property type="entry name" value="AraC-bd"/>
</dbReference>
<dbReference type="SMART" id="SM00342">
    <property type="entry name" value="HTH_ARAC"/>
    <property type="match status" value="1"/>
</dbReference>
<dbReference type="InterPro" id="IPR018060">
    <property type="entry name" value="HTH_AraC"/>
</dbReference>
<protein>
    <submittedName>
        <fullName evidence="5">AraC family transcriptional regulator</fullName>
    </submittedName>
</protein>
<dbReference type="GO" id="GO:0003700">
    <property type="term" value="F:DNA-binding transcription factor activity"/>
    <property type="evidence" value="ECO:0007669"/>
    <property type="project" value="InterPro"/>
</dbReference>
<dbReference type="InterPro" id="IPR037923">
    <property type="entry name" value="HTH-like"/>
</dbReference>
<dbReference type="InterPro" id="IPR020449">
    <property type="entry name" value="Tscrpt_reg_AraC-type_HTH"/>
</dbReference>
<keyword evidence="3" id="KW-0804">Transcription</keyword>
<dbReference type="InterPro" id="IPR009057">
    <property type="entry name" value="Homeodomain-like_sf"/>
</dbReference>
<dbReference type="Gene3D" id="1.10.10.60">
    <property type="entry name" value="Homeodomain-like"/>
    <property type="match status" value="2"/>
</dbReference>
<reference evidence="5 6" key="1">
    <citation type="submission" date="2022-02" db="EMBL/GenBank/DDBJ databases">
        <title>Paenibacillus sp. MBLB1776 Whole Genome Shotgun Sequencing.</title>
        <authorList>
            <person name="Hwang C.Y."/>
            <person name="Cho E.-S."/>
            <person name="Seo M.-J."/>
        </authorList>
    </citation>
    <scope>NUCLEOTIDE SEQUENCE [LARGE SCALE GENOMIC DNA]</scope>
    <source>
        <strain evidence="5 6">MBLB1776</strain>
    </source>
</reference>
<dbReference type="PROSITE" id="PS00041">
    <property type="entry name" value="HTH_ARAC_FAMILY_1"/>
    <property type="match status" value="1"/>
</dbReference>
<dbReference type="KEGG" id="paun:MJA45_26205"/>
<dbReference type="Pfam" id="PF12833">
    <property type="entry name" value="HTH_18"/>
    <property type="match status" value="1"/>
</dbReference>
<dbReference type="RefSeq" id="WP_315604829.1">
    <property type="nucleotide sequence ID" value="NZ_CP130318.1"/>
</dbReference>
<dbReference type="SUPFAM" id="SSF51215">
    <property type="entry name" value="Regulatory protein AraC"/>
    <property type="match status" value="1"/>
</dbReference>
<evidence type="ECO:0000313" key="6">
    <source>
        <dbReference type="Proteomes" id="UP001305702"/>
    </source>
</evidence>
<dbReference type="EMBL" id="CP130318">
    <property type="protein sequence ID" value="WNQ11053.1"/>
    <property type="molecule type" value="Genomic_DNA"/>
</dbReference>
<evidence type="ECO:0000256" key="2">
    <source>
        <dbReference type="ARBA" id="ARBA00023125"/>
    </source>
</evidence>
<feature type="domain" description="HTH araC/xylS-type" evidence="4">
    <location>
        <begin position="173"/>
        <end position="272"/>
    </location>
</feature>
<dbReference type="Gene3D" id="2.60.120.280">
    <property type="entry name" value="Regulatory protein AraC"/>
    <property type="match status" value="1"/>
</dbReference>